<accession>A0A6B8W4A4</accession>
<dbReference type="Proteomes" id="UP000424462">
    <property type="component" value="Chromosome"/>
</dbReference>
<gene>
    <name evidence="1" type="ORF">COCCU_01370</name>
</gene>
<keyword evidence="2" id="KW-1185">Reference proteome</keyword>
<dbReference type="KEGG" id="cok:COCCU_01370"/>
<name>A0A6B8W4A4_9CORY</name>
<organism evidence="1 2">
    <name type="scientific">Corynebacterium occultum</name>
    <dbReference type="NCBI Taxonomy" id="2675219"/>
    <lineage>
        <taxon>Bacteria</taxon>
        <taxon>Bacillati</taxon>
        <taxon>Actinomycetota</taxon>
        <taxon>Actinomycetes</taxon>
        <taxon>Mycobacteriales</taxon>
        <taxon>Corynebacteriaceae</taxon>
        <taxon>Corynebacterium</taxon>
    </lineage>
</organism>
<dbReference type="RefSeq" id="WP_156229821.1">
    <property type="nucleotide sequence ID" value="NZ_CP046455.1"/>
</dbReference>
<evidence type="ECO:0000313" key="2">
    <source>
        <dbReference type="Proteomes" id="UP000424462"/>
    </source>
</evidence>
<dbReference type="AlphaFoldDB" id="A0A6B8W4A4"/>
<sequence length="197" mass="21284">MNLEEGAYWVNSLFPVDLGFHRVDDFHVGCANLGDSQQLACSADFGRVDTGLITQDQGGQTVEVRSELFTIGRVDEIAAARVVGAAAAFLRAAKGSIPAQPGSLIPGLGVLAELDEKFTVRHGLLSVPYVWGREVPQMTEAAGDVHGEETGEAGRLTVMLQIILLTDDERDFALTYGIGDLQQELTRTGVDLLDWQR</sequence>
<proteinExistence type="predicted"/>
<reference evidence="1 2" key="1">
    <citation type="submission" date="2019-11" db="EMBL/GenBank/DDBJ databases">
        <title>Complete genome sequence of Corynebacterium kalinowskii 1959, a novel Corynebacterium species isolated from soil of a small paddock in Vilsendorf, Germany.</title>
        <authorList>
            <person name="Schaffert L."/>
            <person name="Ruwe M."/>
            <person name="Milse J."/>
            <person name="Hanuschka K."/>
            <person name="Ortseifen V."/>
            <person name="Droste J."/>
            <person name="Brandt D."/>
            <person name="Schlueter L."/>
            <person name="Kutter Y."/>
            <person name="Vinke S."/>
            <person name="Viehoefer P."/>
            <person name="Jacob L."/>
            <person name="Luebke N.-C."/>
            <person name="Schulte-Berndt E."/>
            <person name="Hain C."/>
            <person name="Linder M."/>
            <person name="Schmidt P."/>
            <person name="Wollenschlaeger L."/>
            <person name="Luttermann T."/>
            <person name="Thieme E."/>
            <person name="Hassa J."/>
            <person name="Haak M."/>
            <person name="Wittchen M."/>
            <person name="Mentz A."/>
            <person name="Persicke M."/>
            <person name="Busche T."/>
            <person name="Ruckert C."/>
        </authorList>
    </citation>
    <scope>NUCLEOTIDE SEQUENCE [LARGE SCALE GENOMIC DNA]</scope>
    <source>
        <strain evidence="1 2">2039</strain>
    </source>
</reference>
<protein>
    <submittedName>
        <fullName evidence="1">Suppressor of fused protein (SUFU)</fullName>
    </submittedName>
</protein>
<dbReference type="EMBL" id="CP046455">
    <property type="protein sequence ID" value="QGU06235.1"/>
    <property type="molecule type" value="Genomic_DNA"/>
</dbReference>
<evidence type="ECO:0000313" key="1">
    <source>
        <dbReference type="EMBL" id="QGU06235.1"/>
    </source>
</evidence>